<accession>A0AAU9JL53</accession>
<gene>
    <name evidence="2" type="ORF">BSTOLATCC_MIC42254</name>
</gene>
<sequence>MGCCAAHERSMGLSKYNMKMKDYIDRNHIKNVHKLAKILKDKGTLNDRVAIIKGIFVNALGYALYLGKTEIFIALHKFHKADVLIMENLFESQHTSGMEIICKHGTIDLLEYYLPIYLKNYQAKPAQKAIESLTVDFEKPQLIEFNDGSTYTPLHIACEKGHISIVSYIYNYFKDLKNYPVELDIEYQDEKTGENCALIACRIGHYAMIKFLHETCDANFKALNKKNEGAIQICAAASKKMPLKAYYECITYLVEQVGLDISYKYEETLLLTDSRPISKYIENQLKKVGINVTKEELERACSLERHIRAEDYENHECAELDLKNLLENNDSTLKSMPSDIESSSGSKSPFNGSFAKI</sequence>
<dbReference type="Gene3D" id="1.25.40.20">
    <property type="entry name" value="Ankyrin repeat-containing domain"/>
    <property type="match status" value="1"/>
</dbReference>
<protein>
    <recommendedName>
        <fullName evidence="4">Ankyrin repeat domain-containing protein</fullName>
    </recommendedName>
</protein>
<dbReference type="SMART" id="SM00248">
    <property type="entry name" value="ANK"/>
    <property type="match status" value="2"/>
</dbReference>
<organism evidence="2 3">
    <name type="scientific">Blepharisma stoltei</name>
    <dbReference type="NCBI Taxonomy" id="1481888"/>
    <lineage>
        <taxon>Eukaryota</taxon>
        <taxon>Sar</taxon>
        <taxon>Alveolata</taxon>
        <taxon>Ciliophora</taxon>
        <taxon>Postciliodesmatophora</taxon>
        <taxon>Heterotrichea</taxon>
        <taxon>Heterotrichida</taxon>
        <taxon>Blepharismidae</taxon>
        <taxon>Blepharisma</taxon>
    </lineage>
</organism>
<dbReference type="Pfam" id="PF13606">
    <property type="entry name" value="Ank_3"/>
    <property type="match status" value="1"/>
</dbReference>
<evidence type="ECO:0008006" key="4">
    <source>
        <dbReference type="Google" id="ProtNLM"/>
    </source>
</evidence>
<evidence type="ECO:0000256" key="1">
    <source>
        <dbReference type="SAM" id="MobiDB-lite"/>
    </source>
</evidence>
<dbReference type="Proteomes" id="UP001162131">
    <property type="component" value="Unassembled WGS sequence"/>
</dbReference>
<dbReference type="SUPFAM" id="SSF48403">
    <property type="entry name" value="Ankyrin repeat"/>
    <property type="match status" value="1"/>
</dbReference>
<dbReference type="InterPro" id="IPR002110">
    <property type="entry name" value="Ankyrin_rpt"/>
</dbReference>
<evidence type="ECO:0000313" key="3">
    <source>
        <dbReference type="Proteomes" id="UP001162131"/>
    </source>
</evidence>
<evidence type="ECO:0000313" key="2">
    <source>
        <dbReference type="EMBL" id="CAG9326995.1"/>
    </source>
</evidence>
<name>A0AAU9JL53_9CILI</name>
<feature type="compositionally biased region" description="Low complexity" evidence="1">
    <location>
        <begin position="342"/>
        <end position="357"/>
    </location>
</feature>
<reference evidence="2" key="1">
    <citation type="submission" date="2021-09" db="EMBL/GenBank/DDBJ databases">
        <authorList>
            <consortium name="AG Swart"/>
            <person name="Singh M."/>
            <person name="Singh A."/>
            <person name="Seah K."/>
            <person name="Emmerich C."/>
        </authorList>
    </citation>
    <scope>NUCLEOTIDE SEQUENCE</scope>
    <source>
        <strain evidence="2">ATCC30299</strain>
    </source>
</reference>
<keyword evidence="3" id="KW-1185">Reference proteome</keyword>
<dbReference type="AlphaFoldDB" id="A0AAU9JL53"/>
<feature type="region of interest" description="Disordered" evidence="1">
    <location>
        <begin position="333"/>
        <end position="357"/>
    </location>
</feature>
<dbReference type="InterPro" id="IPR036770">
    <property type="entry name" value="Ankyrin_rpt-contain_sf"/>
</dbReference>
<proteinExistence type="predicted"/>
<comment type="caution">
    <text evidence="2">The sequence shown here is derived from an EMBL/GenBank/DDBJ whole genome shotgun (WGS) entry which is preliminary data.</text>
</comment>
<dbReference type="EMBL" id="CAJZBQ010000041">
    <property type="protein sequence ID" value="CAG9326995.1"/>
    <property type="molecule type" value="Genomic_DNA"/>
</dbReference>